<dbReference type="SUPFAM" id="SSF51735">
    <property type="entry name" value="NAD(P)-binding Rossmann-fold domains"/>
    <property type="match status" value="1"/>
</dbReference>
<evidence type="ECO:0000256" key="1">
    <source>
        <dbReference type="ARBA" id="ARBA00007637"/>
    </source>
</evidence>
<name>A0ABV8P4A6_9SPHI</name>
<comment type="similarity">
    <text evidence="1">Belongs to the NAD(P)-dependent epimerase/dehydratase family.</text>
</comment>
<dbReference type="RefSeq" id="WP_378980910.1">
    <property type="nucleotide sequence ID" value="NZ_JBHSBW010000003.1"/>
</dbReference>
<dbReference type="EMBL" id="JBHSBW010000003">
    <property type="protein sequence ID" value="MFC4209718.1"/>
    <property type="molecule type" value="Genomic_DNA"/>
</dbReference>
<evidence type="ECO:0000259" key="2">
    <source>
        <dbReference type="Pfam" id="PF01370"/>
    </source>
</evidence>
<evidence type="ECO:0000313" key="3">
    <source>
        <dbReference type="EMBL" id="MFC4209718.1"/>
    </source>
</evidence>
<accession>A0ABV8P4A6</accession>
<comment type="caution">
    <text evidence="3">The sequence shown here is derived from an EMBL/GenBank/DDBJ whole genome shotgun (WGS) entry which is preliminary data.</text>
</comment>
<sequence length="286" mass="32668">MRVLVTGSSGKLGSVTVKHLADFGYMVTGLDISGSSTTNLIADVKDKGKILEIIQNFDAVIHTAALHGRHMDLNYSREEFVDTNIKGTLNLLNACVANGIGKFLFTSTTSIYGKSLVDDNEAVWVNEELPIQPRDIYDITKQSCEELCREFFEKEKLDVTVFRVGRFLPEPDNLKLNHRLYRGLDEQDGADALRLALEHNFEQFEIFNISSGSPFQKEDLIELKYDAACVIAKYYPEVIELYERNHWTLPESIDRVYRSDKAMQMLSYQPKFTFEYLLKEQIKALS</sequence>
<dbReference type="Gene3D" id="3.40.50.720">
    <property type="entry name" value="NAD(P)-binding Rossmann-like Domain"/>
    <property type="match status" value="1"/>
</dbReference>
<dbReference type="Proteomes" id="UP001595789">
    <property type="component" value="Unassembled WGS sequence"/>
</dbReference>
<dbReference type="InterPro" id="IPR036291">
    <property type="entry name" value="NAD(P)-bd_dom_sf"/>
</dbReference>
<dbReference type="CDD" id="cd08946">
    <property type="entry name" value="SDR_e"/>
    <property type="match status" value="1"/>
</dbReference>
<proteinExistence type="inferred from homology"/>
<reference evidence="4" key="1">
    <citation type="journal article" date="2019" name="Int. J. Syst. Evol. Microbiol.">
        <title>The Global Catalogue of Microorganisms (GCM) 10K type strain sequencing project: providing services to taxonomists for standard genome sequencing and annotation.</title>
        <authorList>
            <consortium name="The Broad Institute Genomics Platform"/>
            <consortium name="The Broad Institute Genome Sequencing Center for Infectious Disease"/>
            <person name="Wu L."/>
            <person name="Ma J."/>
        </authorList>
    </citation>
    <scope>NUCLEOTIDE SEQUENCE [LARGE SCALE GENOMIC DNA]</scope>
    <source>
        <strain evidence="4">CCM 8691</strain>
    </source>
</reference>
<feature type="domain" description="NAD-dependent epimerase/dehydratase" evidence="2">
    <location>
        <begin position="3"/>
        <end position="165"/>
    </location>
</feature>
<dbReference type="PANTHER" id="PTHR43000">
    <property type="entry name" value="DTDP-D-GLUCOSE 4,6-DEHYDRATASE-RELATED"/>
    <property type="match status" value="1"/>
</dbReference>
<dbReference type="InterPro" id="IPR001509">
    <property type="entry name" value="Epimerase_deHydtase"/>
</dbReference>
<organism evidence="3 4">
    <name type="scientific">Pedobacter lithocola</name>
    <dbReference type="NCBI Taxonomy" id="1908239"/>
    <lineage>
        <taxon>Bacteria</taxon>
        <taxon>Pseudomonadati</taxon>
        <taxon>Bacteroidota</taxon>
        <taxon>Sphingobacteriia</taxon>
        <taxon>Sphingobacteriales</taxon>
        <taxon>Sphingobacteriaceae</taxon>
        <taxon>Pedobacter</taxon>
    </lineage>
</organism>
<gene>
    <name evidence="3" type="ORF">ACFOWA_00910</name>
</gene>
<keyword evidence="4" id="KW-1185">Reference proteome</keyword>
<dbReference type="Pfam" id="PF01370">
    <property type="entry name" value="Epimerase"/>
    <property type="match status" value="1"/>
</dbReference>
<evidence type="ECO:0000313" key="4">
    <source>
        <dbReference type="Proteomes" id="UP001595789"/>
    </source>
</evidence>
<protein>
    <submittedName>
        <fullName evidence="3">NAD-dependent epimerase/dehydratase family protein</fullName>
    </submittedName>
</protein>